<protein>
    <submittedName>
        <fullName evidence="6">Low specificity L-threonine aldolase</fullName>
        <ecNumber evidence="6">4.1.2.48</ecNumber>
    </submittedName>
</protein>
<comment type="similarity">
    <text evidence="2">Belongs to the threonine aldolase family.</text>
</comment>
<evidence type="ECO:0000256" key="1">
    <source>
        <dbReference type="ARBA" id="ARBA00001933"/>
    </source>
</evidence>
<reference evidence="6 7" key="1">
    <citation type="submission" date="2016-09" db="EMBL/GenBank/DDBJ databases">
        <title>Streptomyces fradiae DSM40063, a candidate organism with high potential of specific P450 cytochromes.</title>
        <authorList>
            <person name="Grumaz C."/>
            <person name="Vainshtein Y."/>
            <person name="Kirstahler P."/>
            <person name="Sohn K."/>
        </authorList>
    </citation>
    <scope>NUCLEOTIDE SEQUENCE [LARGE SCALE GENOMIC DNA]</scope>
    <source>
        <strain evidence="6 7">DSM 40063</strain>
    </source>
</reference>
<dbReference type="InterPro" id="IPR015421">
    <property type="entry name" value="PyrdxlP-dep_Trfase_major"/>
</dbReference>
<evidence type="ECO:0000259" key="5">
    <source>
        <dbReference type="Pfam" id="PF01212"/>
    </source>
</evidence>
<accession>A0A1Y2NYW6</accession>
<sequence length="527" mass="56766">MLRQRFAAASGPSTGPIGRSDNPTRLWTAPGHDRRMTDAMGDESELAGRRDGAEKSTEAGQGRPEENERGRGTRGEEAEGRGADGARQAVEDEGADGYAEVNAGGEVLEEQEVTDGKEVTDGTEADDGKEADSGGVVEDEGAERRRRNAAWRAAGRSLHRTSAETTPAQWLTRLAAEGPSVYDLDEAVDLYGNGIVGHLERRVAELLGFPEAVFFPTGTMAQQVALRCWAGRTGSQVVALHPLAHPEVHEQGALGALSGLRTVHPTRAGRLPTAEEVRAVGEPFGTLMLELPLRDAGFVLPAWEELEEVVEAARERDAVVHFDGARLWETTAHFGRDLPEIAGLADSVYVSFYKSLNGMSGAALVGPESFADEARVWRHRYGGGVFQQHPAALAALLGLEQELPRLPSYVAQARVVADALRAGFEAAGVPWFRVHPEVPHTHEFQVWLPYPPEALTEAAVRQAEEAGTALFQSWYAGSAGGPPGVAVTEVGVTAPGLEWTADDVREAVAEFMESVRQVLREEVRETR</sequence>
<keyword evidence="6" id="KW-0456">Lyase</keyword>
<feature type="compositionally biased region" description="Basic and acidic residues" evidence="4">
    <location>
        <begin position="114"/>
        <end position="132"/>
    </location>
</feature>
<dbReference type="PANTHER" id="PTHR48097">
    <property type="entry name" value="L-THREONINE ALDOLASE-RELATED"/>
    <property type="match status" value="1"/>
</dbReference>
<evidence type="ECO:0000256" key="2">
    <source>
        <dbReference type="ARBA" id="ARBA00006966"/>
    </source>
</evidence>
<comment type="caution">
    <text evidence="6">The sequence shown here is derived from an EMBL/GenBank/DDBJ whole genome shotgun (WGS) entry which is preliminary data.</text>
</comment>
<dbReference type="Pfam" id="PF01212">
    <property type="entry name" value="Beta_elim_lyase"/>
    <property type="match status" value="1"/>
</dbReference>
<dbReference type="EC" id="4.1.2.48" evidence="6"/>
<dbReference type="InterPro" id="IPR001597">
    <property type="entry name" value="ArAA_b-elim_lyase/Thr_aldolase"/>
</dbReference>
<dbReference type="AlphaFoldDB" id="A0A1Y2NYW6"/>
<name>A0A1Y2NYW6_STRFR</name>
<dbReference type="Proteomes" id="UP000194318">
    <property type="component" value="Unassembled WGS sequence"/>
</dbReference>
<dbReference type="GO" id="GO:0008732">
    <property type="term" value="F:L-allo-threonine aldolase activity"/>
    <property type="evidence" value="ECO:0007669"/>
    <property type="project" value="TreeGrafter"/>
</dbReference>
<comment type="cofactor">
    <cofactor evidence="1">
        <name>pyridoxal 5'-phosphate</name>
        <dbReference type="ChEBI" id="CHEBI:597326"/>
    </cofactor>
</comment>
<dbReference type="GO" id="GO:0006567">
    <property type="term" value="P:L-threonine catabolic process"/>
    <property type="evidence" value="ECO:0007669"/>
    <property type="project" value="TreeGrafter"/>
</dbReference>
<organism evidence="6 7">
    <name type="scientific">Streptomyces fradiae ATCC 10745 = DSM 40063</name>
    <dbReference type="NCBI Taxonomy" id="1319510"/>
    <lineage>
        <taxon>Bacteria</taxon>
        <taxon>Bacillati</taxon>
        <taxon>Actinomycetota</taxon>
        <taxon>Actinomycetes</taxon>
        <taxon>Kitasatosporales</taxon>
        <taxon>Streptomycetaceae</taxon>
        <taxon>Streptomyces</taxon>
    </lineage>
</organism>
<evidence type="ECO:0000256" key="4">
    <source>
        <dbReference type="SAM" id="MobiDB-lite"/>
    </source>
</evidence>
<feature type="region of interest" description="Disordered" evidence="4">
    <location>
        <begin position="1"/>
        <end position="160"/>
    </location>
</feature>
<keyword evidence="3" id="KW-0663">Pyridoxal phosphate</keyword>
<evidence type="ECO:0000256" key="3">
    <source>
        <dbReference type="ARBA" id="ARBA00022898"/>
    </source>
</evidence>
<feature type="compositionally biased region" description="Basic and acidic residues" evidence="4">
    <location>
        <begin position="46"/>
        <end position="84"/>
    </location>
</feature>
<evidence type="ECO:0000313" key="6">
    <source>
        <dbReference type="EMBL" id="OSY52138.1"/>
    </source>
</evidence>
<dbReference type="EMBL" id="MIFZ01000197">
    <property type="protein sequence ID" value="OSY52138.1"/>
    <property type="molecule type" value="Genomic_DNA"/>
</dbReference>
<gene>
    <name evidence="6" type="primary">ltaE_1</name>
    <name evidence="6" type="ORF">BG846_02210</name>
</gene>
<dbReference type="Gene3D" id="3.90.1150.10">
    <property type="entry name" value="Aspartate Aminotransferase, domain 1"/>
    <property type="match status" value="1"/>
</dbReference>
<dbReference type="Gene3D" id="3.40.640.10">
    <property type="entry name" value="Type I PLP-dependent aspartate aminotransferase-like (Major domain)"/>
    <property type="match status" value="1"/>
</dbReference>
<proteinExistence type="inferred from homology"/>
<dbReference type="GO" id="GO:0005829">
    <property type="term" value="C:cytosol"/>
    <property type="evidence" value="ECO:0007669"/>
    <property type="project" value="TreeGrafter"/>
</dbReference>
<feature type="domain" description="Aromatic amino acid beta-eliminating lyase/threonine aldolase" evidence="5">
    <location>
        <begin position="196"/>
        <end position="421"/>
    </location>
</feature>
<evidence type="ECO:0000313" key="7">
    <source>
        <dbReference type="Proteomes" id="UP000194318"/>
    </source>
</evidence>
<dbReference type="InterPro" id="IPR015422">
    <property type="entry name" value="PyrdxlP-dep_Trfase_small"/>
</dbReference>
<dbReference type="GO" id="GO:0006545">
    <property type="term" value="P:glycine biosynthetic process"/>
    <property type="evidence" value="ECO:0007669"/>
    <property type="project" value="TreeGrafter"/>
</dbReference>
<dbReference type="InterPro" id="IPR015424">
    <property type="entry name" value="PyrdxlP-dep_Trfase"/>
</dbReference>
<dbReference type="PANTHER" id="PTHR48097:SF9">
    <property type="entry name" value="L-THREONINE ALDOLASE"/>
    <property type="match status" value="1"/>
</dbReference>
<dbReference type="SUPFAM" id="SSF53383">
    <property type="entry name" value="PLP-dependent transferases"/>
    <property type="match status" value="1"/>
</dbReference>